<comment type="similarity">
    <text evidence="1">Belongs to the four-carbon acid sugar kinase family.</text>
</comment>
<dbReference type="InterPro" id="IPR037051">
    <property type="entry name" value="4-carb_acid_sugar_kinase_N_sf"/>
</dbReference>
<evidence type="ECO:0000256" key="4">
    <source>
        <dbReference type="ARBA" id="ARBA00022777"/>
    </source>
</evidence>
<evidence type="ECO:0000256" key="2">
    <source>
        <dbReference type="ARBA" id="ARBA00022679"/>
    </source>
</evidence>
<keyword evidence="3" id="KW-0547">Nucleotide-binding</keyword>
<sequence>MTQHRWRTPVRVIADDFTGANDAGSGLAKAGARVNVLFDSQTPAHADEADVWVISTDSRAVSAQQAAERTRAALEVLPAQPDGWVFKKIDSTLRGNLGAETEAALGACATSLALVVPAVPGLGRVTRDGHCYIHGQLLTDTEFASDPKTPVTTARIAGRLAQQSHLPVTELTLEQVRGPELLALLQAASAERRLLVLDAETDGDLQRIVLAAAELAARPLLVGASGLSDALSWMLSERRPAPLLAVVGSMSEIAHQQIARLQQQYPVALVDIDIAQLFNAPRWPQREQWQQAVTAALHAGQHCVIRTCQHNGQRDAIAALCEQHQLSRAALGEEICTLLAQLTRNVLAEVQPGGLYLSGGDVAIAVARGLGASGFQISGQIAGCVPWGHLLNVTEPLLVMTKAGGFGDANTLVDVIRFIEEKSSE</sequence>
<dbReference type="Pfam" id="PF07005">
    <property type="entry name" value="SBD_N"/>
    <property type="match status" value="1"/>
</dbReference>
<dbReference type="GO" id="GO:0016301">
    <property type="term" value="F:kinase activity"/>
    <property type="evidence" value="ECO:0007669"/>
    <property type="project" value="UniProtKB-KW"/>
</dbReference>
<evidence type="ECO:0000259" key="8">
    <source>
        <dbReference type="Pfam" id="PF17042"/>
    </source>
</evidence>
<organism evidence="9 10">
    <name type="scientific">Erwinia aphidicola</name>
    <dbReference type="NCBI Taxonomy" id="68334"/>
    <lineage>
        <taxon>Bacteria</taxon>
        <taxon>Pseudomonadati</taxon>
        <taxon>Pseudomonadota</taxon>
        <taxon>Gammaproteobacteria</taxon>
        <taxon>Enterobacterales</taxon>
        <taxon>Erwiniaceae</taxon>
        <taxon>Erwinia</taxon>
    </lineage>
</organism>
<keyword evidence="10" id="KW-1185">Reference proteome</keyword>
<dbReference type="InterPro" id="IPR031475">
    <property type="entry name" value="NBD_C"/>
</dbReference>
<dbReference type="RefSeq" id="WP_048914949.1">
    <property type="nucleotide sequence ID" value="NZ_CAKKMT010000016.1"/>
</dbReference>
<comment type="caution">
    <text evidence="9">The sequence shown here is derived from an EMBL/GenBank/DDBJ whole genome shotgun (WGS) entry which is preliminary data.</text>
</comment>
<dbReference type="Gene3D" id="3.40.50.10840">
    <property type="entry name" value="Putative sugar-binding, N-terminal domain"/>
    <property type="match status" value="1"/>
</dbReference>
<accession>A0ABU8DEW8</accession>
<proteinExistence type="inferred from homology"/>
<keyword evidence="6" id="KW-0119">Carbohydrate metabolism</keyword>
<feature type="domain" description="Four-carbon acid sugar kinase nucleotide binding" evidence="8">
    <location>
        <begin position="244"/>
        <end position="412"/>
    </location>
</feature>
<keyword evidence="2" id="KW-0808">Transferase</keyword>
<keyword evidence="4 9" id="KW-0418">Kinase</keyword>
<dbReference type="InterPro" id="IPR042213">
    <property type="entry name" value="NBD_C_sf"/>
</dbReference>
<gene>
    <name evidence="9" type="ORF">V8N49_05660</name>
</gene>
<evidence type="ECO:0000256" key="5">
    <source>
        <dbReference type="ARBA" id="ARBA00022840"/>
    </source>
</evidence>
<evidence type="ECO:0000313" key="9">
    <source>
        <dbReference type="EMBL" id="MEI2681144.1"/>
    </source>
</evidence>
<keyword evidence="5" id="KW-0067">ATP-binding</keyword>
<evidence type="ECO:0000313" key="10">
    <source>
        <dbReference type="Proteomes" id="UP001306592"/>
    </source>
</evidence>
<reference evidence="9 10" key="1">
    <citation type="submission" date="2024-02" db="EMBL/GenBank/DDBJ databases">
        <title>First report Erwinia aphidicola in onion in Chile.</title>
        <authorList>
            <person name="Valenzuela M."/>
            <person name="Pena M."/>
            <person name="Dutta B."/>
        </authorList>
    </citation>
    <scope>NUCLEOTIDE SEQUENCE [LARGE SCALE GENOMIC DNA]</scope>
    <source>
        <strain evidence="9 10">QCJ3A</strain>
    </source>
</reference>
<name>A0ABU8DEW8_ERWAP</name>
<dbReference type="Pfam" id="PF17042">
    <property type="entry name" value="NBD_C"/>
    <property type="match status" value="1"/>
</dbReference>
<dbReference type="NCBIfam" id="NF047819">
    <property type="entry name" value="ThrnKinDtnkGamma"/>
    <property type="match status" value="1"/>
</dbReference>
<dbReference type="Gene3D" id="3.40.980.20">
    <property type="entry name" value="Four-carbon acid sugar kinase, nucleotide binding domain"/>
    <property type="match status" value="1"/>
</dbReference>
<feature type="domain" description="Four-carbon acid sugar kinase N-terminal" evidence="7">
    <location>
        <begin position="12"/>
        <end position="231"/>
    </location>
</feature>
<dbReference type="Proteomes" id="UP001306592">
    <property type="component" value="Unassembled WGS sequence"/>
</dbReference>
<dbReference type="SUPFAM" id="SSF142764">
    <property type="entry name" value="YgbK-like"/>
    <property type="match status" value="1"/>
</dbReference>
<dbReference type="EMBL" id="JBANEI010000002">
    <property type="protein sequence ID" value="MEI2681144.1"/>
    <property type="molecule type" value="Genomic_DNA"/>
</dbReference>
<dbReference type="InterPro" id="IPR010737">
    <property type="entry name" value="4-carb_acid_sugar_kinase_N"/>
</dbReference>
<evidence type="ECO:0000256" key="1">
    <source>
        <dbReference type="ARBA" id="ARBA00005715"/>
    </source>
</evidence>
<evidence type="ECO:0000259" key="7">
    <source>
        <dbReference type="Pfam" id="PF07005"/>
    </source>
</evidence>
<protein>
    <submittedName>
        <fullName evidence="9">Four-carbon acid sugar kinase family protein</fullName>
    </submittedName>
</protein>
<evidence type="ECO:0000256" key="6">
    <source>
        <dbReference type="ARBA" id="ARBA00023277"/>
    </source>
</evidence>
<evidence type="ECO:0000256" key="3">
    <source>
        <dbReference type="ARBA" id="ARBA00022741"/>
    </source>
</evidence>